<dbReference type="InterPro" id="IPR027291">
    <property type="entry name" value="Glyco_hydro_38_N_sf"/>
</dbReference>
<evidence type="ECO:0000256" key="2">
    <source>
        <dbReference type="ARBA" id="ARBA00022723"/>
    </source>
</evidence>
<comment type="similarity">
    <text evidence="1">Belongs to the glycosyl hydrolase 38 family.</text>
</comment>
<dbReference type="InterPro" id="IPR011013">
    <property type="entry name" value="Gal_mutarotase_sf_dom"/>
</dbReference>
<evidence type="ECO:0000256" key="1">
    <source>
        <dbReference type="ARBA" id="ARBA00009792"/>
    </source>
</evidence>
<dbReference type="GO" id="GO:0030246">
    <property type="term" value="F:carbohydrate binding"/>
    <property type="evidence" value="ECO:0007669"/>
    <property type="project" value="InterPro"/>
</dbReference>
<dbReference type="GO" id="GO:0046872">
    <property type="term" value="F:metal ion binding"/>
    <property type="evidence" value="ECO:0007669"/>
    <property type="project" value="UniProtKB-KW"/>
</dbReference>
<evidence type="ECO:0000256" key="4">
    <source>
        <dbReference type="ARBA" id="ARBA00023295"/>
    </source>
</evidence>
<dbReference type="Gene3D" id="3.20.110.10">
    <property type="entry name" value="Glycoside hydrolase 38, N terminal domain"/>
    <property type="match status" value="1"/>
</dbReference>
<dbReference type="Gene3D" id="2.70.98.30">
    <property type="entry name" value="Golgi alpha-mannosidase II, domain 4"/>
    <property type="match status" value="1"/>
</dbReference>
<dbReference type="GO" id="GO:0004559">
    <property type="term" value="F:alpha-mannosidase activity"/>
    <property type="evidence" value="ECO:0007669"/>
    <property type="project" value="InterPro"/>
</dbReference>
<reference evidence="6" key="1">
    <citation type="journal article" date="2021" name="PeerJ">
        <title>Extensive microbial diversity within the chicken gut microbiome revealed by metagenomics and culture.</title>
        <authorList>
            <person name="Gilroy R."/>
            <person name="Ravi A."/>
            <person name="Getino M."/>
            <person name="Pursley I."/>
            <person name="Horton D.L."/>
            <person name="Alikhan N.F."/>
            <person name="Baker D."/>
            <person name="Gharbi K."/>
            <person name="Hall N."/>
            <person name="Watson M."/>
            <person name="Adriaenssens E.M."/>
            <person name="Foster-Nyarko E."/>
            <person name="Jarju S."/>
            <person name="Secka A."/>
            <person name="Antonio M."/>
            <person name="Oren A."/>
            <person name="Chaudhuri R.R."/>
            <person name="La Ragione R."/>
            <person name="Hildebrand F."/>
            <person name="Pallen M.J."/>
        </authorList>
    </citation>
    <scope>NUCLEOTIDE SEQUENCE</scope>
    <source>
        <strain evidence="6">ChiBcec8-14828</strain>
    </source>
</reference>
<dbReference type="Proteomes" id="UP000824209">
    <property type="component" value="Unassembled WGS sequence"/>
</dbReference>
<accession>A0A9D2M486</accession>
<dbReference type="FunFam" id="3.20.110.10:FF:000002">
    <property type="entry name" value="alpha-mannosidase 2C1 isoform X1"/>
    <property type="match status" value="1"/>
</dbReference>
<dbReference type="InterPro" id="IPR011682">
    <property type="entry name" value="Glyco_hydro_38_C"/>
</dbReference>
<dbReference type="Pfam" id="PF07748">
    <property type="entry name" value="Glyco_hydro_38C"/>
    <property type="match status" value="1"/>
</dbReference>
<evidence type="ECO:0000313" key="7">
    <source>
        <dbReference type="Proteomes" id="UP000824209"/>
    </source>
</evidence>
<dbReference type="CDD" id="cd10789">
    <property type="entry name" value="GH38N_AMII_ER_cytosolic"/>
    <property type="match status" value="1"/>
</dbReference>
<keyword evidence="2" id="KW-0479">Metal-binding</keyword>
<dbReference type="GO" id="GO:0009313">
    <property type="term" value="P:oligosaccharide catabolic process"/>
    <property type="evidence" value="ECO:0007669"/>
    <property type="project" value="TreeGrafter"/>
</dbReference>
<dbReference type="Pfam" id="PF01074">
    <property type="entry name" value="Glyco_hydro_38N"/>
    <property type="match status" value="1"/>
</dbReference>
<dbReference type="InterPro" id="IPR041147">
    <property type="entry name" value="GH38_C"/>
</dbReference>
<evidence type="ECO:0000259" key="5">
    <source>
        <dbReference type="SMART" id="SM00872"/>
    </source>
</evidence>
<dbReference type="SUPFAM" id="SSF74650">
    <property type="entry name" value="Galactose mutarotase-like"/>
    <property type="match status" value="1"/>
</dbReference>
<proteinExistence type="inferred from homology"/>
<dbReference type="SUPFAM" id="SSF88688">
    <property type="entry name" value="Families 57/38 glycoside transferase middle domain"/>
    <property type="match status" value="1"/>
</dbReference>
<dbReference type="SUPFAM" id="SSF88713">
    <property type="entry name" value="Glycoside hydrolase/deacetylase"/>
    <property type="match status" value="1"/>
</dbReference>
<dbReference type="FunFam" id="2.70.98.30:FF:000010">
    <property type="entry name" value="Cytosolic alpha-mannosidase"/>
    <property type="match status" value="1"/>
</dbReference>
<dbReference type="PANTHER" id="PTHR46017:SF1">
    <property type="entry name" value="ALPHA-MANNOSIDASE 2C1"/>
    <property type="match status" value="1"/>
</dbReference>
<feature type="domain" description="Glycoside hydrolase family 38 central" evidence="5">
    <location>
        <begin position="519"/>
        <end position="596"/>
    </location>
</feature>
<dbReference type="InterPro" id="IPR028995">
    <property type="entry name" value="Glyco_hydro_57/38_cen_sf"/>
</dbReference>
<dbReference type="EMBL" id="DWYA01000086">
    <property type="protein sequence ID" value="HJB40633.1"/>
    <property type="molecule type" value="Genomic_DNA"/>
</dbReference>
<dbReference type="Gene3D" id="1.20.1270.50">
    <property type="entry name" value="Glycoside hydrolase family 38, central domain"/>
    <property type="match status" value="1"/>
</dbReference>
<comment type="caution">
    <text evidence="6">The sequence shown here is derived from an EMBL/GenBank/DDBJ whole genome shotgun (WGS) entry which is preliminary data.</text>
</comment>
<dbReference type="SMART" id="SM00872">
    <property type="entry name" value="Alpha-mann_mid"/>
    <property type="match status" value="1"/>
</dbReference>
<sequence length="1045" mass="118239">MNQTQTEQYLKSTLAALNALRYEAAGKVTDIRWCGYDYGQDPAPQADAGAWPLFHADETWGGSDLHFCFDAVVSAPEQAAGKKLVLRLNTGATDIWNTDNPQIFVYLNGSLCAAMDMNHHELTLSEAAGAGETYAVRFYAYSNYSQKTNFFHLTLHTVDPIAQKAYYDFKVPLEAALLLRDDDERKALLYSILMQTALRMELQNGCTDRGESLASACTFLSEALERHRGESVCEVYSIGHTHIDVAWKWPLRQTREKAARSFQTVLSLMKAYPEYLFMSSQPQLYQFVKEDRPELYAQIKERVREGRWETEGAMWLEADCNLSSGESLIRHILHGKRFFREEFGCEDNVVLWLPDVFGYSAALPQIMQKTGLRYFMTTKIGWNDTNQFPYDTLYWEGIDGSRVLSHFITTRNYVPYPELCRSHNSSTTYNGLENASQIMGTWQRYQNKSISRKVLTCYGYGDGGGGTTPEMIEEGRRLQKGILNLPKVRFSKVRGFFEDLEQEVSGKDVPLWCGELYLEFHRGTYTSMAAVKQKNRQCEFLLLNTEALAALALSQNAQAALPSLDAAWKLLLLNQFHDILPGSSIEEVYTQAAADYAQLEDICTRVCTDLMTQLSSPLGFTPCAPEKADCMVLFNPLGFADSFAVELPAGLALDEPAQYLQHTAQGTALYLVENAGAKSLTKLSVVPSDIPAPQPAPTERDAIALETDFYCITVTQTGTLVRLYDKEHERELFSAEAPGNCLKIYDDRPYEFDSWNIDASYALKHFLPQAKTKARLVENGPYRYVVRVCSTYRSSTIWQDIVFYQDKRRIDFHTRIDWQEHQHLLKAEFPFRLFARKVTADIQFGNVERATHRNTTYEQAQFEMCAHKWVDCSENGYGAALLNDSKYGYSAEGATVALTLLKSGIFPNANADIGTHTFCYSLYPHGGDFRTGQVAQEAYRINCKPLCFFGSDTAPAQALPRLSISQENIFCETVKPAENGRGIVLRMYEGYGRESHVCWQYGTGYDVSECDMLEQVLHPVTTDAQGAHCRFRPYEIKTFLLTPRV</sequence>
<dbReference type="GO" id="GO:0006013">
    <property type="term" value="P:mannose metabolic process"/>
    <property type="evidence" value="ECO:0007669"/>
    <property type="project" value="InterPro"/>
</dbReference>
<dbReference type="FunFam" id="1.20.1270.50:FF:000004">
    <property type="entry name" value="alpha-mannosidase 2C1 isoform X1"/>
    <property type="match status" value="1"/>
</dbReference>
<protein>
    <submittedName>
        <fullName evidence="6">Alpha-mannosidase</fullName>
    </submittedName>
</protein>
<dbReference type="InterPro" id="IPR015341">
    <property type="entry name" value="Glyco_hydro_38_cen"/>
</dbReference>
<dbReference type="Pfam" id="PF17677">
    <property type="entry name" value="Glyco_hydro38C2"/>
    <property type="match status" value="1"/>
</dbReference>
<keyword evidence="3" id="KW-0378">Hydrolase</keyword>
<evidence type="ECO:0000256" key="3">
    <source>
        <dbReference type="ARBA" id="ARBA00022801"/>
    </source>
</evidence>
<dbReference type="Pfam" id="PF09261">
    <property type="entry name" value="Alpha-mann_mid"/>
    <property type="match status" value="1"/>
</dbReference>
<gene>
    <name evidence="6" type="ORF">H9943_09590</name>
</gene>
<dbReference type="PANTHER" id="PTHR46017">
    <property type="entry name" value="ALPHA-MANNOSIDASE 2C1"/>
    <property type="match status" value="1"/>
</dbReference>
<dbReference type="AlphaFoldDB" id="A0A9D2M486"/>
<dbReference type="InterPro" id="IPR011330">
    <property type="entry name" value="Glyco_hydro/deAcase_b/a-brl"/>
</dbReference>
<dbReference type="Gene3D" id="2.60.40.2220">
    <property type="match status" value="1"/>
</dbReference>
<evidence type="ECO:0000313" key="6">
    <source>
        <dbReference type="EMBL" id="HJB40633.1"/>
    </source>
</evidence>
<name>A0A9D2M486_9FIRM</name>
<organism evidence="6 7">
    <name type="scientific">Candidatus Ruthenibacterium avium</name>
    <dbReference type="NCBI Taxonomy" id="2838751"/>
    <lineage>
        <taxon>Bacteria</taxon>
        <taxon>Bacillati</taxon>
        <taxon>Bacillota</taxon>
        <taxon>Clostridia</taxon>
        <taxon>Eubacteriales</taxon>
        <taxon>Oscillospiraceae</taxon>
        <taxon>Ruthenibacterium</taxon>
    </lineage>
</organism>
<reference evidence="6" key="2">
    <citation type="submission" date="2021-04" db="EMBL/GenBank/DDBJ databases">
        <authorList>
            <person name="Gilroy R."/>
        </authorList>
    </citation>
    <scope>NUCLEOTIDE SEQUENCE</scope>
    <source>
        <strain evidence="6">ChiBcec8-14828</strain>
    </source>
</reference>
<dbReference type="InterPro" id="IPR000602">
    <property type="entry name" value="Glyco_hydro_38_N"/>
</dbReference>
<keyword evidence="4" id="KW-0326">Glycosidase</keyword>
<dbReference type="InterPro" id="IPR037094">
    <property type="entry name" value="Glyco_hydro_38_cen_sf"/>
</dbReference>